<comment type="pathway">
    <text evidence="1">Cofactor biosynthesis; tetrahydrofolate biosynthesis; 2-amino-4-hydroxy-6-hydroxymethyl-7,8-dihydropteridine diphosphate from 7,8-dihydroneopterin triphosphate: step 4/4.</text>
</comment>
<dbReference type="PANTHER" id="PTHR43071">
    <property type="entry name" value="2-AMINO-4-HYDROXY-6-HYDROXYMETHYLDIHYDROPTERIDINE PYROPHOSPHOKINASE"/>
    <property type="match status" value="1"/>
</dbReference>
<dbReference type="Gene3D" id="3.30.70.560">
    <property type="entry name" value="7,8-Dihydro-6-hydroxymethylpterin-pyrophosphokinase HPPK"/>
    <property type="match status" value="1"/>
</dbReference>
<keyword evidence="9" id="KW-0289">Folate biosynthesis</keyword>
<evidence type="ECO:0000256" key="5">
    <source>
        <dbReference type="ARBA" id="ARBA00022679"/>
    </source>
</evidence>
<reference evidence="15 16" key="1">
    <citation type="submission" date="2023-05" db="EMBL/GenBank/DDBJ databases">
        <title>Adaptations of aquatic viruses from atmosphere-close ecosystems of the Central Arctic Ocean.</title>
        <authorList>
            <person name="Rahlff J."/>
            <person name="Holmfeldt K."/>
        </authorList>
    </citation>
    <scope>NUCLEOTIDE SEQUENCE [LARGE SCALE GENOMIC DNA]</scope>
    <source>
        <strain evidence="15 16">Arc14</strain>
    </source>
</reference>
<keyword evidence="7" id="KW-0418">Kinase</keyword>
<gene>
    <name evidence="15" type="primary">folK</name>
    <name evidence="15" type="ORF">QO192_12980</name>
</gene>
<dbReference type="Pfam" id="PF01288">
    <property type="entry name" value="HPPK"/>
    <property type="match status" value="1"/>
</dbReference>
<keyword evidence="8" id="KW-0067">ATP-binding</keyword>
<evidence type="ECO:0000313" key="16">
    <source>
        <dbReference type="Proteomes" id="UP001568894"/>
    </source>
</evidence>
<keyword evidence="16" id="KW-1185">Reference proteome</keyword>
<evidence type="ECO:0000256" key="8">
    <source>
        <dbReference type="ARBA" id="ARBA00022840"/>
    </source>
</evidence>
<evidence type="ECO:0000313" key="15">
    <source>
        <dbReference type="EMBL" id="MEZ7516191.1"/>
    </source>
</evidence>
<dbReference type="InterPro" id="IPR027417">
    <property type="entry name" value="P-loop_NTPase"/>
</dbReference>
<comment type="similarity">
    <text evidence="2">Belongs to the HPPK family.</text>
</comment>
<organism evidence="15 16">
    <name type="scientific">Flavobacterium frigidarium</name>
    <dbReference type="NCBI Taxonomy" id="99286"/>
    <lineage>
        <taxon>Bacteria</taxon>
        <taxon>Pseudomonadati</taxon>
        <taxon>Bacteroidota</taxon>
        <taxon>Flavobacteriia</taxon>
        <taxon>Flavobacteriales</taxon>
        <taxon>Flavobacteriaceae</taxon>
        <taxon>Flavobacterium</taxon>
    </lineage>
</organism>
<dbReference type="NCBIfam" id="TIGR01498">
    <property type="entry name" value="folK"/>
    <property type="match status" value="1"/>
</dbReference>
<keyword evidence="5 15" id="KW-0808">Transferase</keyword>
<dbReference type="CDD" id="cd00483">
    <property type="entry name" value="HPPK"/>
    <property type="match status" value="1"/>
</dbReference>
<comment type="caution">
    <text evidence="15">The sequence shown here is derived from an EMBL/GenBank/DDBJ whole genome shotgun (WGS) entry which is preliminary data.</text>
</comment>
<dbReference type="Gene3D" id="3.40.50.300">
    <property type="entry name" value="P-loop containing nucleotide triphosphate hydrolases"/>
    <property type="match status" value="1"/>
</dbReference>
<evidence type="ECO:0000256" key="10">
    <source>
        <dbReference type="ARBA" id="ARBA00029409"/>
    </source>
</evidence>
<dbReference type="PANTHER" id="PTHR43071:SF1">
    <property type="entry name" value="2-AMINO-4-HYDROXY-6-HYDROXYMETHYLDIHYDROPTERIDINE PYROPHOSPHOKINASE"/>
    <property type="match status" value="1"/>
</dbReference>
<feature type="domain" description="Deoxynucleoside kinase" evidence="14">
    <location>
        <begin position="181"/>
        <end position="374"/>
    </location>
</feature>
<name>A0ABV4KF06_9FLAO</name>
<evidence type="ECO:0000256" key="7">
    <source>
        <dbReference type="ARBA" id="ARBA00022777"/>
    </source>
</evidence>
<evidence type="ECO:0000256" key="2">
    <source>
        <dbReference type="ARBA" id="ARBA00005810"/>
    </source>
</evidence>
<dbReference type="Pfam" id="PF01712">
    <property type="entry name" value="dNK"/>
    <property type="match status" value="1"/>
</dbReference>
<proteinExistence type="inferred from homology"/>
<evidence type="ECO:0000259" key="14">
    <source>
        <dbReference type="Pfam" id="PF01712"/>
    </source>
</evidence>
<dbReference type="EMBL" id="JASMRN010000011">
    <property type="protein sequence ID" value="MEZ7516191.1"/>
    <property type="molecule type" value="Genomic_DNA"/>
</dbReference>
<evidence type="ECO:0000256" key="4">
    <source>
        <dbReference type="ARBA" id="ARBA00016218"/>
    </source>
</evidence>
<accession>A0ABV4KF06</accession>
<evidence type="ECO:0000256" key="12">
    <source>
        <dbReference type="ARBA" id="ARBA00033413"/>
    </source>
</evidence>
<keyword evidence="6" id="KW-0547">Nucleotide-binding</keyword>
<dbReference type="EC" id="2.7.6.3" evidence="3"/>
<feature type="domain" description="7,8-dihydro-6-hydroxymethylpterin-pyrophosphokinase" evidence="13">
    <location>
        <begin position="9"/>
        <end position="134"/>
    </location>
</feature>
<dbReference type="InterPro" id="IPR031314">
    <property type="entry name" value="DNK_dom"/>
</dbReference>
<evidence type="ECO:0000259" key="13">
    <source>
        <dbReference type="Pfam" id="PF01288"/>
    </source>
</evidence>
<evidence type="ECO:0000256" key="6">
    <source>
        <dbReference type="ARBA" id="ARBA00022741"/>
    </source>
</evidence>
<dbReference type="GO" id="GO:0003848">
    <property type="term" value="F:2-amino-4-hydroxy-6-hydroxymethyldihydropteridine diphosphokinase activity"/>
    <property type="evidence" value="ECO:0007669"/>
    <property type="project" value="UniProtKB-EC"/>
</dbReference>
<comment type="function">
    <text evidence="10">Catalyzes the transfer of pyrophosphate from adenosine triphosphate (ATP) to 6-hydroxymethyl-7,8-dihydropterin, an enzymatic step in folate biosynthesis pathway.</text>
</comment>
<evidence type="ECO:0000256" key="9">
    <source>
        <dbReference type="ARBA" id="ARBA00022909"/>
    </source>
</evidence>
<dbReference type="InterPro" id="IPR035907">
    <property type="entry name" value="Hppk_sf"/>
</dbReference>
<evidence type="ECO:0000256" key="3">
    <source>
        <dbReference type="ARBA" id="ARBA00013253"/>
    </source>
</evidence>
<protein>
    <recommendedName>
        <fullName evidence="4">2-amino-4-hydroxy-6-hydroxymethyldihydropteridine pyrophosphokinase</fullName>
        <ecNumber evidence="3">2.7.6.3</ecNumber>
    </recommendedName>
    <alternativeName>
        <fullName evidence="11">6-hydroxymethyl-7,8-dihydropterin pyrophosphokinase</fullName>
    </alternativeName>
    <alternativeName>
        <fullName evidence="12">7,8-dihydro-6-hydroxymethylpterin-pyrophosphokinase</fullName>
    </alternativeName>
</protein>
<sequence>MKVQHQVTLAIGSNQGNRLENIEHCLQLIHQEVGTVVRVSSLYESPSWGFESDAFYNCAVLIHTFSEAEVVLNQILALEKTLGRVRLNVEGYQARLIDIDLIFFDDEVIATDNLQVPHPLLQDRNFVLLPLADLKLDIVHPILKKTVKDLIAISSDASVCKNIGALQNPLKDIPLENYNYIAFEGNIGAGKTTLTNKIAEDFNAKTVLERFADNPFLPKFYQDQNRYAFPLEMSFLADRYQQLSDDLAQFDLFKDFLVADYHIFKSLIFAKITLADDEYRLYRNLFDIIYKEMPKPDLYVYLYQNSERLLQNIKKRGRDYEQNIAAEYLDKINSGYLDYIKSQKDLNVLIVDVSDKDFVKNQADYLFILDEIRKKLASN</sequence>
<dbReference type="Proteomes" id="UP001568894">
    <property type="component" value="Unassembled WGS sequence"/>
</dbReference>
<dbReference type="CDD" id="cd01673">
    <property type="entry name" value="dNK"/>
    <property type="match status" value="1"/>
</dbReference>
<evidence type="ECO:0000256" key="1">
    <source>
        <dbReference type="ARBA" id="ARBA00005051"/>
    </source>
</evidence>
<dbReference type="RefSeq" id="WP_371571257.1">
    <property type="nucleotide sequence ID" value="NZ_JASMRN010000011.1"/>
</dbReference>
<dbReference type="InterPro" id="IPR000550">
    <property type="entry name" value="Hppk"/>
</dbReference>
<evidence type="ECO:0000256" key="11">
    <source>
        <dbReference type="ARBA" id="ARBA00029766"/>
    </source>
</evidence>
<dbReference type="SUPFAM" id="SSF55083">
    <property type="entry name" value="6-hydroxymethyl-7,8-dihydropterin pyrophosphokinase, HPPK"/>
    <property type="match status" value="1"/>
</dbReference>
<dbReference type="SUPFAM" id="SSF52540">
    <property type="entry name" value="P-loop containing nucleoside triphosphate hydrolases"/>
    <property type="match status" value="1"/>
</dbReference>